<dbReference type="GO" id="GO:0016491">
    <property type="term" value="F:oxidoreductase activity"/>
    <property type="evidence" value="ECO:0007669"/>
    <property type="project" value="UniProtKB-KW"/>
</dbReference>
<comment type="caution">
    <text evidence="4">The sequence shown here is derived from an EMBL/GenBank/DDBJ whole genome shotgun (WGS) entry which is preliminary data.</text>
</comment>
<gene>
    <name evidence="4" type="ORF">DVH24_000462</name>
</gene>
<dbReference type="Proteomes" id="UP000290289">
    <property type="component" value="Chromosome 9"/>
</dbReference>
<keyword evidence="1" id="KW-0479">Metal-binding</keyword>
<keyword evidence="3" id="KW-0408">Iron</keyword>
<accession>A0A498J4S5</accession>
<evidence type="ECO:0000256" key="2">
    <source>
        <dbReference type="ARBA" id="ARBA00023002"/>
    </source>
</evidence>
<proteinExistence type="predicted"/>
<evidence type="ECO:0000256" key="1">
    <source>
        <dbReference type="ARBA" id="ARBA00022723"/>
    </source>
</evidence>
<evidence type="ECO:0000256" key="3">
    <source>
        <dbReference type="ARBA" id="ARBA00023004"/>
    </source>
</evidence>
<evidence type="ECO:0000313" key="5">
    <source>
        <dbReference type="Proteomes" id="UP000290289"/>
    </source>
</evidence>
<dbReference type="EMBL" id="RDQH01000335">
    <property type="protein sequence ID" value="RXH88863.1"/>
    <property type="molecule type" value="Genomic_DNA"/>
</dbReference>
<reference evidence="4 5" key="1">
    <citation type="submission" date="2018-10" db="EMBL/GenBank/DDBJ databases">
        <title>A high-quality apple genome assembly.</title>
        <authorList>
            <person name="Hu J."/>
        </authorList>
    </citation>
    <scope>NUCLEOTIDE SEQUENCE [LARGE SCALE GENOMIC DNA]</scope>
    <source>
        <strain evidence="5">cv. HFTH1</strain>
        <tissue evidence="4">Young leaf</tissue>
    </source>
</reference>
<organism evidence="4 5">
    <name type="scientific">Malus domestica</name>
    <name type="common">Apple</name>
    <name type="synonym">Pyrus malus</name>
    <dbReference type="NCBI Taxonomy" id="3750"/>
    <lineage>
        <taxon>Eukaryota</taxon>
        <taxon>Viridiplantae</taxon>
        <taxon>Streptophyta</taxon>
        <taxon>Embryophyta</taxon>
        <taxon>Tracheophyta</taxon>
        <taxon>Spermatophyta</taxon>
        <taxon>Magnoliopsida</taxon>
        <taxon>eudicotyledons</taxon>
        <taxon>Gunneridae</taxon>
        <taxon>Pentapetalae</taxon>
        <taxon>rosids</taxon>
        <taxon>fabids</taxon>
        <taxon>Rosales</taxon>
        <taxon>Rosaceae</taxon>
        <taxon>Amygdaloideae</taxon>
        <taxon>Maleae</taxon>
        <taxon>Malus</taxon>
    </lineage>
</organism>
<evidence type="ECO:0008006" key="6">
    <source>
        <dbReference type="Google" id="ProtNLM"/>
    </source>
</evidence>
<dbReference type="PROSITE" id="PS00435">
    <property type="entry name" value="PEROXIDASE_1"/>
    <property type="match status" value="1"/>
</dbReference>
<protein>
    <recommendedName>
        <fullName evidence="6">Plant heme peroxidase family profile domain-containing protein</fullName>
    </recommendedName>
</protein>
<name>A0A498J4S5_MALDO</name>
<dbReference type="AlphaFoldDB" id="A0A498J4S5"/>
<dbReference type="GO" id="GO:0046872">
    <property type="term" value="F:metal ion binding"/>
    <property type="evidence" value="ECO:0007669"/>
    <property type="project" value="UniProtKB-KW"/>
</dbReference>
<keyword evidence="2" id="KW-0560">Oxidoreductase</keyword>
<sequence length="165" mass="17872">MENILPLSIFLVNLAPSSQIFNQAGPKSNPLPHSESQSSTSRKSTRLAVIFALAFTAVATLRYAPFGVKLGGTMPGPTMPRRRRVGRMGRFGTRKSNLLVPTMASRRLFILRCATLEGTGLSDKDIAALSGGHTLILLQIQTNIVLMVRGLKNLCSLITHALCKN</sequence>
<dbReference type="InterPro" id="IPR019793">
    <property type="entry name" value="Peroxidases_heam-ligand_BS"/>
</dbReference>
<evidence type="ECO:0000313" key="4">
    <source>
        <dbReference type="EMBL" id="RXH88863.1"/>
    </source>
</evidence>
<keyword evidence="5" id="KW-1185">Reference proteome</keyword>